<feature type="coiled-coil region" evidence="1">
    <location>
        <begin position="44"/>
        <end position="78"/>
    </location>
</feature>
<comment type="caution">
    <text evidence="2">The sequence shown here is derived from an EMBL/GenBank/DDBJ whole genome shotgun (WGS) entry which is preliminary data.</text>
</comment>
<evidence type="ECO:0000313" key="3">
    <source>
        <dbReference type="Proteomes" id="UP001500655"/>
    </source>
</evidence>
<dbReference type="Proteomes" id="UP001500655">
    <property type="component" value="Unassembled WGS sequence"/>
</dbReference>
<accession>A0ABN2L875</accession>
<protein>
    <submittedName>
        <fullName evidence="2">Uncharacterized protein</fullName>
    </submittedName>
</protein>
<reference evidence="2 3" key="1">
    <citation type="journal article" date="2019" name="Int. J. Syst. Evol. Microbiol.">
        <title>The Global Catalogue of Microorganisms (GCM) 10K type strain sequencing project: providing services to taxonomists for standard genome sequencing and annotation.</title>
        <authorList>
            <consortium name="The Broad Institute Genomics Platform"/>
            <consortium name="The Broad Institute Genome Sequencing Center for Infectious Disease"/>
            <person name="Wu L."/>
            <person name="Ma J."/>
        </authorList>
    </citation>
    <scope>NUCLEOTIDE SEQUENCE [LARGE SCALE GENOMIC DNA]</scope>
    <source>
        <strain evidence="2 3">JCM 13249</strain>
    </source>
</reference>
<keyword evidence="3" id="KW-1185">Reference proteome</keyword>
<evidence type="ECO:0000313" key="2">
    <source>
        <dbReference type="EMBL" id="GAA1778000.1"/>
    </source>
</evidence>
<evidence type="ECO:0000256" key="1">
    <source>
        <dbReference type="SAM" id="Coils"/>
    </source>
</evidence>
<keyword evidence="1" id="KW-0175">Coiled coil</keyword>
<dbReference type="EMBL" id="BAAALS010000058">
    <property type="protein sequence ID" value="GAA1778000.1"/>
    <property type="molecule type" value="Genomic_DNA"/>
</dbReference>
<gene>
    <name evidence="2" type="ORF">GCM10009681_56360</name>
</gene>
<name>A0ABN2L875_9ACTN</name>
<proteinExistence type="predicted"/>
<sequence>MGLDREPDPQTDRDQYTVLARSDVNTTTILELIDARQRAATAAAADLREHIAKLTSELATVEAELADLQITRQTLKTITRAELTAAAPTISSEPYQQIIAVFDPDGGGLRARDVCQALGIGVAPKDTEGMRAKLKRLVTRQVLTEPEPGLFTLTPKRT</sequence>
<organism evidence="2 3">
    <name type="scientific">Luedemannella helvata</name>
    <dbReference type="NCBI Taxonomy" id="349315"/>
    <lineage>
        <taxon>Bacteria</taxon>
        <taxon>Bacillati</taxon>
        <taxon>Actinomycetota</taxon>
        <taxon>Actinomycetes</taxon>
        <taxon>Micromonosporales</taxon>
        <taxon>Micromonosporaceae</taxon>
        <taxon>Luedemannella</taxon>
    </lineage>
</organism>